<evidence type="ECO:0008006" key="2">
    <source>
        <dbReference type="Google" id="ProtNLM"/>
    </source>
</evidence>
<feature type="non-terminal residue" evidence="1">
    <location>
        <position position="76"/>
    </location>
</feature>
<dbReference type="NCBIfam" id="TIGR00135">
    <property type="entry name" value="gatC"/>
    <property type="match status" value="1"/>
</dbReference>
<dbReference type="InterPro" id="IPR036113">
    <property type="entry name" value="Asp/Glu-ADT_sf_sub_c"/>
</dbReference>
<name>X0XIM3_9ZZZZ</name>
<gene>
    <name evidence="1" type="ORF">S01H1_84580</name>
</gene>
<reference evidence="1" key="1">
    <citation type="journal article" date="2014" name="Front. Microbiol.">
        <title>High frequency of phylogenetically diverse reductive dehalogenase-homologous genes in deep subseafloor sedimentary metagenomes.</title>
        <authorList>
            <person name="Kawai M."/>
            <person name="Futagami T."/>
            <person name="Toyoda A."/>
            <person name="Takaki Y."/>
            <person name="Nishi S."/>
            <person name="Hori S."/>
            <person name="Arai W."/>
            <person name="Tsubouchi T."/>
            <person name="Morono Y."/>
            <person name="Uchiyama I."/>
            <person name="Ito T."/>
            <person name="Fujiyama A."/>
            <person name="Inagaki F."/>
            <person name="Takami H."/>
        </authorList>
    </citation>
    <scope>NUCLEOTIDE SEQUENCE</scope>
    <source>
        <strain evidence="1">Expedition CK06-06</strain>
    </source>
</reference>
<sequence>MPDKKAIDDKTVRHVARLSRISLTDEELGLYSRQIAEILDYISKLNELDSAKTPPTSHPLDTLRNVFRKDAVKKSL</sequence>
<dbReference type="GO" id="GO:0006450">
    <property type="term" value="P:regulation of translational fidelity"/>
    <property type="evidence" value="ECO:0007669"/>
    <property type="project" value="InterPro"/>
</dbReference>
<evidence type="ECO:0000313" key="1">
    <source>
        <dbReference type="EMBL" id="GAG42995.1"/>
    </source>
</evidence>
<dbReference type="InterPro" id="IPR003837">
    <property type="entry name" value="GatC"/>
</dbReference>
<dbReference type="EMBL" id="BARS01057787">
    <property type="protein sequence ID" value="GAG42995.1"/>
    <property type="molecule type" value="Genomic_DNA"/>
</dbReference>
<dbReference type="SUPFAM" id="SSF141000">
    <property type="entry name" value="Glu-tRNAGln amidotransferase C subunit"/>
    <property type="match status" value="1"/>
</dbReference>
<dbReference type="AlphaFoldDB" id="X0XIM3"/>
<dbReference type="Gene3D" id="1.10.20.60">
    <property type="entry name" value="Glu-tRNAGln amidotransferase C subunit, N-terminal domain"/>
    <property type="match status" value="1"/>
</dbReference>
<proteinExistence type="predicted"/>
<accession>X0XIM3</accession>
<dbReference type="Pfam" id="PF02686">
    <property type="entry name" value="GatC"/>
    <property type="match status" value="1"/>
</dbReference>
<organism evidence="1">
    <name type="scientific">marine sediment metagenome</name>
    <dbReference type="NCBI Taxonomy" id="412755"/>
    <lineage>
        <taxon>unclassified sequences</taxon>
        <taxon>metagenomes</taxon>
        <taxon>ecological metagenomes</taxon>
    </lineage>
</organism>
<comment type="caution">
    <text evidence="1">The sequence shown here is derived from an EMBL/GenBank/DDBJ whole genome shotgun (WGS) entry which is preliminary data.</text>
</comment>
<protein>
    <recommendedName>
        <fullName evidence="2">Aspartyl/glutamyl-tRNA(Asn/Gln) amidotransferase subunit C</fullName>
    </recommendedName>
</protein>